<evidence type="ECO:0000313" key="11">
    <source>
        <dbReference type="EnsemblMetazoa" id="G23217.1:cds"/>
    </source>
</evidence>
<dbReference type="Pfam" id="PF00084">
    <property type="entry name" value="Sushi"/>
    <property type="match status" value="2"/>
</dbReference>
<dbReference type="InterPro" id="IPR001304">
    <property type="entry name" value="C-type_lectin-like"/>
</dbReference>
<dbReference type="Gene3D" id="3.10.100.10">
    <property type="entry name" value="Mannose-Binding Protein A, subunit A"/>
    <property type="match status" value="1"/>
</dbReference>
<evidence type="ECO:0000256" key="5">
    <source>
        <dbReference type="ARBA" id="ARBA00023180"/>
    </source>
</evidence>
<reference evidence="11" key="1">
    <citation type="submission" date="2022-08" db="UniProtKB">
        <authorList>
            <consortium name="EnsemblMetazoa"/>
        </authorList>
    </citation>
    <scope>IDENTIFICATION</scope>
    <source>
        <strain evidence="11">05x7-T-G4-1.051#20</strain>
    </source>
</reference>
<dbReference type="Proteomes" id="UP000005408">
    <property type="component" value="Unassembled WGS sequence"/>
</dbReference>
<evidence type="ECO:0000256" key="3">
    <source>
        <dbReference type="ARBA" id="ARBA00022737"/>
    </source>
</evidence>
<dbReference type="SUPFAM" id="SSF57535">
    <property type="entry name" value="Complement control module/SCR domain"/>
    <property type="match status" value="2"/>
</dbReference>
<feature type="domain" description="Apple" evidence="10">
    <location>
        <begin position="9"/>
        <end position="84"/>
    </location>
</feature>
<feature type="signal peptide" evidence="7">
    <location>
        <begin position="1"/>
        <end position="21"/>
    </location>
</feature>
<evidence type="ECO:0000256" key="7">
    <source>
        <dbReference type="SAM" id="SignalP"/>
    </source>
</evidence>
<feature type="chain" id="PRO_5036489836" evidence="7">
    <location>
        <begin position="22"/>
        <end position="366"/>
    </location>
</feature>
<evidence type="ECO:0000256" key="1">
    <source>
        <dbReference type="ARBA" id="ARBA00022659"/>
    </source>
</evidence>
<evidence type="ECO:0000259" key="10">
    <source>
        <dbReference type="PROSITE" id="PS50948"/>
    </source>
</evidence>
<dbReference type="PANTHER" id="PTHR19325">
    <property type="entry name" value="COMPLEMENT COMPONENT-RELATED SUSHI DOMAIN-CONTAINING"/>
    <property type="match status" value="1"/>
</dbReference>
<dbReference type="PANTHER" id="PTHR19325:SF575">
    <property type="entry name" value="LOCOMOTION-RELATED PROTEIN HIKARU GENKI"/>
    <property type="match status" value="1"/>
</dbReference>
<dbReference type="CDD" id="cd00037">
    <property type="entry name" value="CLECT"/>
    <property type="match status" value="1"/>
</dbReference>
<sequence>MFECIGSVCAFLAIFSTFSFAHLDNFVIRVISDIGPCACKLECYSSTKCASVNYDLNNFECELSSYNGSLFNESNATEFYQSFSMDNIKQEFSDPCNGILCGPNMKCITSTNGILCIITECGEPLAVTNTIPSSLSSLRAVGTVLMYQCDSVGTPVGNLTSVCQSNGVWSHITGYCKVCGTLPSVPNGAVGPGFDFQNAVRNITCQLGFMLSTPDNTITCQGDGNWSAINTTCIIHECPASFHHDMIKELCIRVFDVPATWDDADTVCQNYSQRLININTPSQITILTQYLRSLTNVDERDDIHVGGRLVDGQYRWMVTNKTIAPAVWDVNNPSESMKVCTHFHDTEHLRDKECTALGKYACGVFY</sequence>
<evidence type="ECO:0000259" key="8">
    <source>
        <dbReference type="PROSITE" id="PS50041"/>
    </source>
</evidence>
<evidence type="ECO:0000256" key="4">
    <source>
        <dbReference type="ARBA" id="ARBA00023157"/>
    </source>
</evidence>
<proteinExistence type="predicted"/>
<dbReference type="InterPro" id="IPR016186">
    <property type="entry name" value="C-type_lectin-like/link_sf"/>
</dbReference>
<comment type="caution">
    <text evidence="6">Lacks conserved residue(s) required for the propagation of feature annotation.</text>
</comment>
<keyword evidence="12" id="KW-1185">Reference proteome</keyword>
<dbReference type="Pfam" id="PF00059">
    <property type="entry name" value="Lectin_C"/>
    <property type="match status" value="1"/>
</dbReference>
<evidence type="ECO:0000256" key="2">
    <source>
        <dbReference type="ARBA" id="ARBA00022729"/>
    </source>
</evidence>
<dbReference type="AlphaFoldDB" id="A0A8W8KE79"/>
<accession>A0A8W8KE79</accession>
<organism evidence="11 12">
    <name type="scientific">Magallana gigas</name>
    <name type="common">Pacific oyster</name>
    <name type="synonym">Crassostrea gigas</name>
    <dbReference type="NCBI Taxonomy" id="29159"/>
    <lineage>
        <taxon>Eukaryota</taxon>
        <taxon>Metazoa</taxon>
        <taxon>Spiralia</taxon>
        <taxon>Lophotrochozoa</taxon>
        <taxon>Mollusca</taxon>
        <taxon>Bivalvia</taxon>
        <taxon>Autobranchia</taxon>
        <taxon>Pteriomorphia</taxon>
        <taxon>Ostreida</taxon>
        <taxon>Ostreoidea</taxon>
        <taxon>Ostreidae</taxon>
        <taxon>Magallana</taxon>
    </lineage>
</organism>
<dbReference type="Pfam" id="PF00024">
    <property type="entry name" value="PAN_1"/>
    <property type="match status" value="1"/>
</dbReference>
<keyword evidence="3" id="KW-0677">Repeat</keyword>
<dbReference type="Gene3D" id="2.10.70.10">
    <property type="entry name" value="Complement Module, domain 1"/>
    <property type="match status" value="2"/>
</dbReference>
<dbReference type="SMART" id="SM00034">
    <property type="entry name" value="CLECT"/>
    <property type="match status" value="1"/>
</dbReference>
<protein>
    <submittedName>
        <fullName evidence="11">Uncharacterized protein</fullName>
    </submittedName>
</protein>
<feature type="domain" description="C-type lectin" evidence="8">
    <location>
        <begin position="247"/>
        <end position="363"/>
    </location>
</feature>
<dbReference type="InterPro" id="IPR035976">
    <property type="entry name" value="Sushi/SCR/CCP_sf"/>
</dbReference>
<feature type="domain" description="Sushi" evidence="9">
    <location>
        <begin position="119"/>
        <end position="178"/>
    </location>
</feature>
<dbReference type="InterPro" id="IPR000436">
    <property type="entry name" value="Sushi_SCR_CCP_dom"/>
</dbReference>
<name>A0A8W8KE79_MAGGI</name>
<feature type="disulfide bond" evidence="6">
    <location>
        <begin position="149"/>
        <end position="176"/>
    </location>
</feature>
<dbReference type="EnsemblMetazoa" id="G23217.1">
    <property type="protein sequence ID" value="G23217.1:cds"/>
    <property type="gene ID" value="G23217"/>
</dbReference>
<dbReference type="PROSITE" id="PS50923">
    <property type="entry name" value="SUSHI"/>
    <property type="match status" value="1"/>
</dbReference>
<evidence type="ECO:0000259" key="9">
    <source>
        <dbReference type="PROSITE" id="PS50923"/>
    </source>
</evidence>
<dbReference type="InterPro" id="IPR003609">
    <property type="entry name" value="Pan_app"/>
</dbReference>
<keyword evidence="5" id="KW-0325">Glycoprotein</keyword>
<dbReference type="PROSITE" id="PS50041">
    <property type="entry name" value="C_TYPE_LECTIN_2"/>
    <property type="match status" value="1"/>
</dbReference>
<keyword evidence="2 7" id="KW-0732">Signal</keyword>
<dbReference type="SUPFAM" id="SSF56436">
    <property type="entry name" value="C-type lectin-like"/>
    <property type="match status" value="1"/>
</dbReference>
<keyword evidence="1 6" id="KW-0768">Sushi</keyword>
<keyword evidence="4 6" id="KW-1015">Disulfide bond</keyword>
<dbReference type="SMART" id="SM00032">
    <property type="entry name" value="CCP"/>
    <property type="match status" value="2"/>
</dbReference>
<dbReference type="InterPro" id="IPR016187">
    <property type="entry name" value="CTDL_fold"/>
</dbReference>
<dbReference type="PROSITE" id="PS50948">
    <property type="entry name" value="PAN"/>
    <property type="match status" value="1"/>
</dbReference>
<evidence type="ECO:0000313" key="12">
    <source>
        <dbReference type="Proteomes" id="UP000005408"/>
    </source>
</evidence>
<dbReference type="CDD" id="cd00033">
    <property type="entry name" value="CCP"/>
    <property type="match status" value="2"/>
</dbReference>
<evidence type="ECO:0000256" key="6">
    <source>
        <dbReference type="PROSITE-ProRule" id="PRU00302"/>
    </source>
</evidence>
<dbReference type="InterPro" id="IPR050350">
    <property type="entry name" value="Compl-Cell_Adhes-Reg"/>
</dbReference>